<dbReference type="Proteomes" id="UP000271590">
    <property type="component" value="Unassembled WGS sequence"/>
</dbReference>
<feature type="domain" description="Gfo/Idh/MocA-like oxidoreductase N-terminal" evidence="1">
    <location>
        <begin position="5"/>
        <end position="115"/>
    </location>
</feature>
<evidence type="ECO:0000313" key="4">
    <source>
        <dbReference type="Proteomes" id="UP000271590"/>
    </source>
</evidence>
<evidence type="ECO:0000259" key="2">
    <source>
        <dbReference type="Pfam" id="PF22725"/>
    </source>
</evidence>
<dbReference type="Gene3D" id="3.40.50.720">
    <property type="entry name" value="NAD(P)-binding Rossmann-like Domain"/>
    <property type="match status" value="1"/>
</dbReference>
<organism evidence="3 4">
    <name type="scientific">Variovorax beijingensis</name>
    <dbReference type="NCBI Taxonomy" id="2496117"/>
    <lineage>
        <taxon>Bacteria</taxon>
        <taxon>Pseudomonadati</taxon>
        <taxon>Pseudomonadota</taxon>
        <taxon>Betaproteobacteria</taxon>
        <taxon>Burkholderiales</taxon>
        <taxon>Comamonadaceae</taxon>
        <taxon>Variovorax</taxon>
    </lineage>
</organism>
<reference evidence="3 4" key="1">
    <citation type="submission" date="2018-11" db="EMBL/GenBank/DDBJ databases">
        <title>The genome of Variovorax sp T529.</title>
        <authorList>
            <person name="Gao J."/>
        </authorList>
    </citation>
    <scope>NUCLEOTIDE SEQUENCE [LARGE SCALE GENOMIC DNA]</scope>
    <source>
        <strain evidence="3 4">T529</strain>
    </source>
</reference>
<dbReference type="GO" id="GO:0000166">
    <property type="term" value="F:nucleotide binding"/>
    <property type="evidence" value="ECO:0007669"/>
    <property type="project" value="InterPro"/>
</dbReference>
<dbReference type="Pfam" id="PF01408">
    <property type="entry name" value="GFO_IDH_MocA"/>
    <property type="match status" value="1"/>
</dbReference>
<dbReference type="Pfam" id="PF22725">
    <property type="entry name" value="GFO_IDH_MocA_C3"/>
    <property type="match status" value="1"/>
</dbReference>
<feature type="domain" description="GFO/IDH/MocA-like oxidoreductase" evidence="2">
    <location>
        <begin position="132"/>
        <end position="263"/>
    </location>
</feature>
<comment type="caution">
    <text evidence="3">The sequence shown here is derived from an EMBL/GenBank/DDBJ whole genome shotgun (WGS) entry which is preliminary data.</text>
</comment>
<dbReference type="SUPFAM" id="SSF55347">
    <property type="entry name" value="Glyceraldehyde-3-phosphate dehydrogenase-like, C-terminal domain"/>
    <property type="match status" value="1"/>
</dbReference>
<dbReference type="RefSeq" id="WP_124962155.1">
    <property type="nucleotide sequence ID" value="NZ_RQXU01000043.1"/>
</dbReference>
<dbReference type="PANTHER" id="PTHR43708:SF8">
    <property type="entry name" value="OXIDOREDUCTASE"/>
    <property type="match status" value="1"/>
</dbReference>
<dbReference type="PANTHER" id="PTHR43708">
    <property type="entry name" value="CONSERVED EXPRESSED OXIDOREDUCTASE (EUROFUNG)"/>
    <property type="match status" value="1"/>
</dbReference>
<name>A0A3P3E4R5_9BURK</name>
<sequence length="345" mass="37093">MTKPLRVGLVGAGWVTSHHLAGWRALEGQAAVVAIADPNIGSAEARARQFGIAQVFASAQDMLDAMPLDAVDVAAPREFHAAIVRAAAERGLAVLCQKPLAPTLAEARALADEVAPRCRLMVHENWRFRPCYRDLAGWLAEGRIGDVVQASMTLMTSGLLPDEAGRLPALERQPFIAGLERALVMEILIHHIDTLRFLLGELTLVHARLGRASPAMRGEDRAFLTFETTSQAPVALLANLSVHGRAPAQADRLTLVGTKGTIELENDTLRCLGAQPAELRYDLPACYLASYAATIAHFVQGVRNGRAFETEPADNLRTLALVEAAYRHGKTASEAGLGRTPRIGA</sequence>
<dbReference type="InterPro" id="IPR036291">
    <property type="entry name" value="NAD(P)-bd_dom_sf"/>
</dbReference>
<protein>
    <submittedName>
        <fullName evidence="3">Gfo/Idh/MocA family oxidoreductase</fullName>
    </submittedName>
</protein>
<proteinExistence type="predicted"/>
<dbReference type="EMBL" id="RQXU01000043">
    <property type="protein sequence ID" value="RRH80048.1"/>
    <property type="molecule type" value="Genomic_DNA"/>
</dbReference>
<gene>
    <name evidence="3" type="ORF">EH244_31205</name>
</gene>
<dbReference type="AlphaFoldDB" id="A0A3P3E4R5"/>
<dbReference type="InterPro" id="IPR000683">
    <property type="entry name" value="Gfo/Idh/MocA-like_OxRdtase_N"/>
</dbReference>
<dbReference type="SUPFAM" id="SSF51735">
    <property type="entry name" value="NAD(P)-binding Rossmann-fold domains"/>
    <property type="match status" value="1"/>
</dbReference>
<evidence type="ECO:0000313" key="3">
    <source>
        <dbReference type="EMBL" id="RRH80048.1"/>
    </source>
</evidence>
<dbReference type="InterPro" id="IPR055170">
    <property type="entry name" value="GFO_IDH_MocA-like_dom"/>
</dbReference>
<accession>A0A3P3E4R5</accession>
<evidence type="ECO:0000259" key="1">
    <source>
        <dbReference type="Pfam" id="PF01408"/>
    </source>
</evidence>
<dbReference type="InterPro" id="IPR051317">
    <property type="entry name" value="Gfo/Idh/MocA_oxidoreduct"/>
</dbReference>
<dbReference type="Gene3D" id="3.30.360.10">
    <property type="entry name" value="Dihydrodipicolinate Reductase, domain 2"/>
    <property type="match status" value="1"/>
</dbReference>